<dbReference type="GO" id="GO:0004357">
    <property type="term" value="F:glutamate-cysteine ligase activity"/>
    <property type="evidence" value="ECO:0007669"/>
    <property type="project" value="InterPro"/>
</dbReference>
<organism evidence="4 5">
    <name type="scientific">Liquidambar formosana</name>
    <name type="common">Formosan gum</name>
    <dbReference type="NCBI Taxonomy" id="63359"/>
    <lineage>
        <taxon>Eukaryota</taxon>
        <taxon>Viridiplantae</taxon>
        <taxon>Streptophyta</taxon>
        <taxon>Embryophyta</taxon>
        <taxon>Tracheophyta</taxon>
        <taxon>Spermatophyta</taxon>
        <taxon>Magnoliopsida</taxon>
        <taxon>eudicotyledons</taxon>
        <taxon>Gunneridae</taxon>
        <taxon>Pentapetalae</taxon>
        <taxon>Saxifragales</taxon>
        <taxon>Altingiaceae</taxon>
        <taxon>Liquidambar</taxon>
    </lineage>
</organism>
<evidence type="ECO:0000256" key="3">
    <source>
        <dbReference type="ARBA" id="ARBA00022840"/>
    </source>
</evidence>
<gene>
    <name evidence="4" type="ORF">L1049_003863</name>
</gene>
<dbReference type="PANTHER" id="PTHR34378">
    <property type="entry name" value="GLUTAMATE--CYSTEINE LIGASE, CHLOROPLASTIC"/>
    <property type="match status" value="1"/>
</dbReference>
<evidence type="ECO:0000313" key="5">
    <source>
        <dbReference type="Proteomes" id="UP001415857"/>
    </source>
</evidence>
<dbReference type="EMBL" id="JBBPBK010000007">
    <property type="protein sequence ID" value="KAK9280972.1"/>
    <property type="molecule type" value="Genomic_DNA"/>
</dbReference>
<reference evidence="4 5" key="1">
    <citation type="journal article" date="2024" name="Plant J.">
        <title>Genome sequences and population genomics reveal climatic adaptation and genomic divergence between two closely related sweetgum species.</title>
        <authorList>
            <person name="Xu W.Q."/>
            <person name="Ren C.Q."/>
            <person name="Zhang X.Y."/>
            <person name="Comes H.P."/>
            <person name="Liu X.H."/>
            <person name="Li Y.G."/>
            <person name="Kettle C.J."/>
            <person name="Jalonen R."/>
            <person name="Gaisberger H."/>
            <person name="Ma Y.Z."/>
            <person name="Qiu Y.X."/>
        </authorList>
    </citation>
    <scope>NUCLEOTIDE SEQUENCE [LARGE SCALE GENOMIC DNA]</scope>
    <source>
        <strain evidence="4">Hangzhou</strain>
    </source>
</reference>
<proteinExistence type="predicted"/>
<evidence type="ECO:0000256" key="1">
    <source>
        <dbReference type="ARBA" id="ARBA00022598"/>
    </source>
</evidence>
<sequence>MMRKFSAINIIFTDLQWRKGKMLRIFILQVGILYDEISLQRVLDITTDWTSAKGQMLRNETPFQDGLLRHVAEDVVKLAKDGLERRGFNESGFLNEVADVARTGTTPAEKLLEMYHGRWGQCVDLVFEELLY</sequence>
<comment type="caution">
    <text evidence="4">The sequence shown here is derived from an EMBL/GenBank/DDBJ whole genome shotgun (WGS) entry which is preliminary data.</text>
</comment>
<dbReference type="Gene3D" id="3.30.590.20">
    <property type="match status" value="1"/>
</dbReference>
<dbReference type="Proteomes" id="UP001415857">
    <property type="component" value="Unassembled WGS sequence"/>
</dbReference>
<name>A0AAP0WVI5_LIQFO</name>
<evidence type="ECO:0000256" key="2">
    <source>
        <dbReference type="ARBA" id="ARBA00022741"/>
    </source>
</evidence>
<accession>A0AAP0WVI5</accession>
<dbReference type="InterPro" id="IPR035434">
    <property type="entry name" value="GCL_bact_plant"/>
</dbReference>
<dbReference type="PANTHER" id="PTHR34378:SF1">
    <property type="entry name" value="GLUTAMATE--CYSTEINE LIGASE, CHLOROPLASTIC"/>
    <property type="match status" value="1"/>
</dbReference>
<dbReference type="GO" id="GO:0006750">
    <property type="term" value="P:glutathione biosynthetic process"/>
    <property type="evidence" value="ECO:0007669"/>
    <property type="project" value="InterPro"/>
</dbReference>
<dbReference type="GO" id="GO:0005524">
    <property type="term" value="F:ATP binding"/>
    <property type="evidence" value="ECO:0007669"/>
    <property type="project" value="UniProtKB-KW"/>
</dbReference>
<keyword evidence="5" id="KW-1185">Reference proteome</keyword>
<evidence type="ECO:0000313" key="4">
    <source>
        <dbReference type="EMBL" id="KAK9280972.1"/>
    </source>
</evidence>
<keyword evidence="3" id="KW-0067">ATP-binding</keyword>
<protein>
    <submittedName>
        <fullName evidence="4">Uncharacterized protein</fullName>
    </submittedName>
</protein>
<keyword evidence="2" id="KW-0547">Nucleotide-binding</keyword>
<keyword evidence="1" id="KW-0436">Ligase</keyword>
<dbReference type="AlphaFoldDB" id="A0AAP0WVI5"/>